<reference evidence="1" key="1">
    <citation type="submission" date="2022-06" db="EMBL/GenBank/DDBJ databases">
        <title>Phylogenomic reconstructions and comparative analyses of Kickxellomycotina fungi.</title>
        <authorList>
            <person name="Reynolds N.K."/>
            <person name="Stajich J.E."/>
            <person name="Barry K."/>
            <person name="Grigoriev I.V."/>
            <person name="Crous P."/>
            <person name="Smith M.E."/>
        </authorList>
    </citation>
    <scope>NUCLEOTIDE SEQUENCE</scope>
    <source>
        <strain evidence="1">RSA 2271</strain>
    </source>
</reference>
<evidence type="ECO:0000313" key="1">
    <source>
        <dbReference type="EMBL" id="KAJ1672722.1"/>
    </source>
</evidence>
<feature type="non-terminal residue" evidence="1">
    <location>
        <position position="1"/>
    </location>
</feature>
<comment type="caution">
    <text evidence="1">The sequence shown here is derived from an EMBL/GenBank/DDBJ whole genome shotgun (WGS) entry which is preliminary data.</text>
</comment>
<dbReference type="Proteomes" id="UP001145114">
    <property type="component" value="Unassembled WGS sequence"/>
</dbReference>
<name>A0ACC1H9D7_9FUNG</name>
<proteinExistence type="predicted"/>
<dbReference type="EMBL" id="JAMZIH010007928">
    <property type="protein sequence ID" value="KAJ1672722.1"/>
    <property type="molecule type" value="Genomic_DNA"/>
</dbReference>
<protein>
    <submittedName>
        <fullName evidence="1">Uncharacterized protein</fullName>
    </submittedName>
</protein>
<accession>A0ACC1H9D7</accession>
<gene>
    <name evidence="1" type="ORF">EV182_006621</name>
</gene>
<feature type="non-terminal residue" evidence="1">
    <location>
        <position position="153"/>
    </location>
</feature>
<sequence length="153" mass="15956">HAEHGPHVQPASRDRRRRQAGAAAVAPRGLLGRGRRRQALPAPAAAIARDPHALAVQAPADNVRHPAGPRGQHRGVRGLCARPPASAQGDRGGPAARRQRRRVPQAGPGGARQAHASASQPAGGPERHAATPGRRRETKGPRLPLYPAPGVQP</sequence>
<organism evidence="1 2">
    <name type="scientific">Spiromyces aspiralis</name>
    <dbReference type="NCBI Taxonomy" id="68401"/>
    <lineage>
        <taxon>Eukaryota</taxon>
        <taxon>Fungi</taxon>
        <taxon>Fungi incertae sedis</taxon>
        <taxon>Zoopagomycota</taxon>
        <taxon>Kickxellomycotina</taxon>
        <taxon>Kickxellomycetes</taxon>
        <taxon>Kickxellales</taxon>
        <taxon>Kickxellaceae</taxon>
        <taxon>Spiromyces</taxon>
    </lineage>
</organism>
<evidence type="ECO:0000313" key="2">
    <source>
        <dbReference type="Proteomes" id="UP001145114"/>
    </source>
</evidence>
<keyword evidence="2" id="KW-1185">Reference proteome</keyword>